<accession>A0A011MKE5</accession>
<gene>
    <name evidence="2" type="ORF">AK33_00630</name>
</gene>
<dbReference type="InterPro" id="IPR002654">
    <property type="entry name" value="Glyco_trans_25"/>
</dbReference>
<dbReference type="STRING" id="1122190.GCA_000621105_00400"/>
<proteinExistence type="predicted"/>
<sequence length="224" mass="26103">MNNFPLIFIISLKNSSRRKEISERLNSLGLEFQFFDAVYGKELTQEQLNQVDFEFYPQKYAARKPLTLGEIGCALSHIKMYEYIVDNNIPEAIILEDDAIVSLYFKQILVDVLKKVPYRREIIFFDHGKAKVFPFMKNLVERYRLARYLKPSKNSKRSIIRTTAYLITQEGAKKLLKFAYPVRLPSDFLTGLIQMTNIHAYGVEPACVFGGHISEIDEIENRYK</sequence>
<reference evidence="2 3" key="1">
    <citation type="journal article" date="2014" name="Genome Announc.">
        <title>Genome Sequence of a Presumptive Mannheimia haemolytica Strain with an A1/A6-Cross-Reactive Serotype from a White-Tailed Deer (Odocoileus virginianus).</title>
        <authorList>
            <person name="Lawrence P.K."/>
            <person name="Bey R.F."/>
            <person name="Wiener B."/>
            <person name="Kittichotirat W."/>
            <person name="Bumgarner R.E."/>
        </authorList>
    </citation>
    <scope>NUCLEOTIDE SEQUENCE [LARGE SCALE GENOMIC DNA]</scope>
    <source>
        <strain evidence="2 3">PKL10</strain>
    </source>
</reference>
<evidence type="ECO:0000259" key="1">
    <source>
        <dbReference type="Pfam" id="PF01755"/>
    </source>
</evidence>
<evidence type="ECO:0000313" key="2">
    <source>
        <dbReference type="EMBL" id="EXI62946.1"/>
    </source>
</evidence>
<evidence type="ECO:0000313" key="3">
    <source>
        <dbReference type="Proteomes" id="UP000054123"/>
    </source>
</evidence>
<dbReference type="RefSeq" id="WP_042801099.1">
    <property type="nucleotide sequence ID" value="NZ_AVSP01000004.1"/>
</dbReference>
<dbReference type="Pfam" id="PF01755">
    <property type="entry name" value="Glyco_transf_25"/>
    <property type="match status" value="1"/>
</dbReference>
<comment type="caution">
    <text evidence="2">The sequence shown here is derived from an EMBL/GenBank/DDBJ whole genome shotgun (WGS) entry which is preliminary data.</text>
</comment>
<dbReference type="OrthoDB" id="9816113at2"/>
<dbReference type="AlphaFoldDB" id="A0A011MKE5"/>
<dbReference type="CDD" id="cd06532">
    <property type="entry name" value="Glyco_transf_25"/>
    <property type="match status" value="1"/>
</dbReference>
<keyword evidence="3" id="KW-1185">Reference proteome</keyword>
<protein>
    <submittedName>
        <fullName evidence="2">LPS biosynthesis protein</fullName>
    </submittedName>
</protein>
<dbReference type="PATRIC" id="fig|1450449.3.peg.72"/>
<dbReference type="EMBL" id="JANJ01000001">
    <property type="protein sequence ID" value="EXI62946.1"/>
    <property type="molecule type" value="Genomic_DNA"/>
</dbReference>
<organism evidence="2 3">
    <name type="scientific">Mannheimia granulomatis</name>
    <dbReference type="NCBI Taxonomy" id="85402"/>
    <lineage>
        <taxon>Bacteria</taxon>
        <taxon>Pseudomonadati</taxon>
        <taxon>Pseudomonadota</taxon>
        <taxon>Gammaproteobacteria</taxon>
        <taxon>Pasteurellales</taxon>
        <taxon>Pasteurellaceae</taxon>
        <taxon>Mannheimia</taxon>
    </lineage>
</organism>
<feature type="domain" description="Glycosyl transferase family 25" evidence="1">
    <location>
        <begin position="7"/>
        <end position="190"/>
    </location>
</feature>
<dbReference type="Proteomes" id="UP000054123">
    <property type="component" value="Unassembled WGS sequence"/>
</dbReference>
<name>A0A011MKE5_9PAST</name>